<dbReference type="CDD" id="cd03528">
    <property type="entry name" value="Rieske_RO_ferredoxin"/>
    <property type="match status" value="1"/>
</dbReference>
<comment type="caution">
    <text evidence="8">The sequence shown here is derived from an EMBL/GenBank/DDBJ whole genome shotgun (WGS) entry which is preliminary data.</text>
</comment>
<gene>
    <name evidence="8" type="ORF">CJP73_03330</name>
</gene>
<dbReference type="InterPro" id="IPR017941">
    <property type="entry name" value="Rieske_2Fe-2S"/>
</dbReference>
<comment type="similarity">
    <text evidence="6">Belongs to the bacterial ring-hydroxylating dioxygenase ferredoxin component family.</text>
</comment>
<dbReference type="Gene3D" id="2.102.10.10">
    <property type="entry name" value="Rieske [2Fe-2S] iron-sulphur domain"/>
    <property type="match status" value="1"/>
</dbReference>
<accession>A0A3A1YZ77</accession>
<reference evidence="8 9" key="1">
    <citation type="submission" date="2017-08" db="EMBL/GenBank/DDBJ databases">
        <title>Pusillimonas indicus sp. nov., a member of the family Alcaligenaceae isolated from surface seawater.</title>
        <authorList>
            <person name="Li J."/>
        </authorList>
    </citation>
    <scope>NUCLEOTIDE SEQUENCE [LARGE SCALE GENOMIC DNA]</scope>
    <source>
        <strain evidence="8 9">L52-1-41</strain>
    </source>
</reference>
<protein>
    <submittedName>
        <fullName evidence="8">Ferredoxin</fullName>
    </submittedName>
</protein>
<evidence type="ECO:0000256" key="2">
    <source>
        <dbReference type="ARBA" id="ARBA00022723"/>
    </source>
</evidence>
<dbReference type="PROSITE" id="PS51296">
    <property type="entry name" value="RIESKE"/>
    <property type="match status" value="1"/>
</dbReference>
<evidence type="ECO:0000313" key="8">
    <source>
        <dbReference type="EMBL" id="RIY42478.1"/>
    </source>
</evidence>
<evidence type="ECO:0000256" key="3">
    <source>
        <dbReference type="ARBA" id="ARBA00023004"/>
    </source>
</evidence>
<dbReference type="OrthoDB" id="9800167at2"/>
<dbReference type="PANTHER" id="PTHR21496">
    <property type="entry name" value="FERREDOXIN-RELATED"/>
    <property type="match status" value="1"/>
</dbReference>
<evidence type="ECO:0000313" key="9">
    <source>
        <dbReference type="Proteomes" id="UP000266206"/>
    </source>
</evidence>
<dbReference type="SUPFAM" id="SSF50022">
    <property type="entry name" value="ISP domain"/>
    <property type="match status" value="1"/>
</dbReference>
<evidence type="ECO:0000256" key="6">
    <source>
        <dbReference type="ARBA" id="ARBA00038001"/>
    </source>
</evidence>
<keyword evidence="4" id="KW-0411">Iron-sulfur</keyword>
<dbReference type="AlphaFoldDB" id="A0A3A1YZ77"/>
<dbReference type="Proteomes" id="UP000266206">
    <property type="component" value="Unassembled WGS sequence"/>
</dbReference>
<dbReference type="Pfam" id="PF00355">
    <property type="entry name" value="Rieske"/>
    <property type="match status" value="1"/>
</dbReference>
<dbReference type="InterPro" id="IPR036922">
    <property type="entry name" value="Rieske_2Fe-2S_sf"/>
</dbReference>
<keyword evidence="3" id="KW-0408">Iron</keyword>
<dbReference type="PANTHER" id="PTHR21496:SF0">
    <property type="entry name" value="RIESKE DOMAIN-CONTAINING PROTEIN"/>
    <property type="match status" value="1"/>
</dbReference>
<dbReference type="GO" id="GO:0051537">
    <property type="term" value="F:2 iron, 2 sulfur cluster binding"/>
    <property type="evidence" value="ECO:0007669"/>
    <property type="project" value="UniProtKB-KW"/>
</dbReference>
<evidence type="ECO:0000256" key="1">
    <source>
        <dbReference type="ARBA" id="ARBA00022714"/>
    </source>
</evidence>
<evidence type="ECO:0000259" key="7">
    <source>
        <dbReference type="PROSITE" id="PS51296"/>
    </source>
</evidence>
<dbReference type="GO" id="GO:0046872">
    <property type="term" value="F:metal ion binding"/>
    <property type="evidence" value="ECO:0007669"/>
    <property type="project" value="UniProtKB-KW"/>
</dbReference>
<evidence type="ECO:0000256" key="4">
    <source>
        <dbReference type="ARBA" id="ARBA00023014"/>
    </source>
</evidence>
<keyword evidence="1" id="KW-0001">2Fe-2S</keyword>
<evidence type="ECO:0000256" key="5">
    <source>
        <dbReference type="ARBA" id="ARBA00034078"/>
    </source>
</evidence>
<feature type="domain" description="Rieske" evidence="7">
    <location>
        <begin position="4"/>
        <end position="99"/>
    </location>
</feature>
<comment type="cofactor">
    <cofactor evidence="5">
        <name>[2Fe-2S] cluster</name>
        <dbReference type="ChEBI" id="CHEBI:190135"/>
    </cofactor>
</comment>
<dbReference type="RefSeq" id="WP_114420298.1">
    <property type="nucleotide sequence ID" value="NZ_NQYH01000001.1"/>
</dbReference>
<proteinExistence type="inferred from homology"/>
<keyword evidence="2" id="KW-0479">Metal-binding</keyword>
<name>A0A3A1YZ77_9BURK</name>
<dbReference type="EMBL" id="NQYH01000001">
    <property type="protein sequence ID" value="RIY42478.1"/>
    <property type="molecule type" value="Genomic_DNA"/>
</dbReference>
<organism evidence="8 9">
    <name type="scientific">Neopusillimonas maritima</name>
    <dbReference type="NCBI Taxonomy" id="2026239"/>
    <lineage>
        <taxon>Bacteria</taxon>
        <taxon>Pseudomonadati</taxon>
        <taxon>Pseudomonadota</taxon>
        <taxon>Betaproteobacteria</taxon>
        <taxon>Burkholderiales</taxon>
        <taxon>Alcaligenaceae</taxon>
        <taxon>Neopusillimonas</taxon>
    </lineage>
</organism>
<sequence length="101" mass="11217">MNWIKIATVGQIEEDESLGVELEGKQLAVHHTEGEYFVTNNICTHQFALLSDGFIEDGCVECPLHQAMFDLRTGEPKSAPATEPVKVYEVKVEGDEILVNL</sequence>